<dbReference type="Pfam" id="PF17036">
    <property type="entry name" value="CBP_BcsS"/>
    <property type="match status" value="1"/>
</dbReference>
<dbReference type="KEGG" id="psin:CAK95_20415"/>
<sequence>MCCVRVLFAALLAAAASFCLCDRNARADVYRRYDDTYLIFSGTDLWRHGSFSYGGLLWSPGLLDREGFTFKTMIGSGTYRYRSGGLGNIDVIGSQAVGFAMPGWRFMRDKTVVSVFAGLDAQYHYLLPYDPGNKLAGTHVGIRGAIEFWYEPTVHTMWTADASVSSVGPTYSARIAYGWRLFDAFYAGPEVAGFSDDNYRQFRAGLHITGLKFHFLEWSAGLGWATDSDDRNGLYGRIGFFARR</sequence>
<reference evidence="1 2" key="1">
    <citation type="submission" date="2017-05" db="EMBL/GenBank/DDBJ databases">
        <title>Full genome sequence of Pseudorhodoplanes sinuspersici.</title>
        <authorList>
            <person name="Dastgheib S.M.M."/>
            <person name="Shavandi M."/>
            <person name="Tirandaz H."/>
        </authorList>
    </citation>
    <scope>NUCLEOTIDE SEQUENCE [LARGE SCALE GENOMIC DNA]</scope>
    <source>
        <strain evidence="1 2">RIPI110</strain>
    </source>
</reference>
<dbReference type="EMBL" id="CP021112">
    <property type="protein sequence ID" value="ARQ01196.1"/>
    <property type="molecule type" value="Genomic_DNA"/>
</dbReference>
<gene>
    <name evidence="1" type="ORF">CAK95_20415</name>
</gene>
<organism evidence="1 2">
    <name type="scientific">Pseudorhodoplanes sinuspersici</name>
    <dbReference type="NCBI Taxonomy" id="1235591"/>
    <lineage>
        <taxon>Bacteria</taxon>
        <taxon>Pseudomonadati</taxon>
        <taxon>Pseudomonadota</taxon>
        <taxon>Alphaproteobacteria</taxon>
        <taxon>Hyphomicrobiales</taxon>
        <taxon>Pseudorhodoplanes</taxon>
    </lineage>
</organism>
<proteinExistence type="predicted"/>
<dbReference type="AlphaFoldDB" id="A0A1W6ZV72"/>
<dbReference type="RefSeq" id="WP_086089588.1">
    <property type="nucleotide sequence ID" value="NZ_CP021112.1"/>
</dbReference>
<evidence type="ECO:0000313" key="2">
    <source>
        <dbReference type="Proteomes" id="UP000194137"/>
    </source>
</evidence>
<dbReference type="Proteomes" id="UP000194137">
    <property type="component" value="Chromosome"/>
</dbReference>
<name>A0A1W6ZV72_9HYPH</name>
<protein>
    <submittedName>
        <fullName evidence="1">Uncharacterized protein</fullName>
    </submittedName>
</protein>
<dbReference type="InterPro" id="IPR031485">
    <property type="entry name" value="CBP_BcsS"/>
</dbReference>
<evidence type="ECO:0000313" key="1">
    <source>
        <dbReference type="EMBL" id="ARQ01196.1"/>
    </source>
</evidence>
<accession>A0A1W6ZV72</accession>
<dbReference type="OrthoDB" id="8479338at2"/>
<keyword evidence="2" id="KW-1185">Reference proteome</keyword>